<dbReference type="Proteomes" id="UP000008720">
    <property type="component" value="Chromosome"/>
</dbReference>
<dbReference type="GO" id="GO:0005829">
    <property type="term" value="C:cytosol"/>
    <property type="evidence" value="ECO:0007669"/>
    <property type="project" value="TreeGrafter"/>
</dbReference>
<accession>E4TQW2</accession>
<dbReference type="SUPFAM" id="SSF53067">
    <property type="entry name" value="Actin-like ATPase domain"/>
    <property type="match status" value="2"/>
</dbReference>
<dbReference type="GO" id="GO:0002949">
    <property type="term" value="P:tRNA threonylcarbamoyladenosine modification"/>
    <property type="evidence" value="ECO:0007669"/>
    <property type="project" value="InterPro"/>
</dbReference>
<name>E4TQW2_MARTH</name>
<feature type="domain" description="Gcp-like" evidence="1">
    <location>
        <begin position="33"/>
        <end position="139"/>
    </location>
</feature>
<evidence type="ECO:0000313" key="3">
    <source>
        <dbReference type="Proteomes" id="UP000008720"/>
    </source>
</evidence>
<dbReference type="InterPro" id="IPR022496">
    <property type="entry name" value="T6A_TsaB"/>
</dbReference>
<dbReference type="HOGENOM" id="CLU_064886_1_0_10"/>
<dbReference type="CDD" id="cd24032">
    <property type="entry name" value="ASKHA_NBD_TsaB"/>
    <property type="match status" value="1"/>
</dbReference>
<dbReference type="EMBL" id="CP002349">
    <property type="protein sequence ID" value="ADR21662.1"/>
    <property type="molecule type" value="Genomic_DNA"/>
</dbReference>
<dbReference type="Pfam" id="PF00814">
    <property type="entry name" value="TsaD"/>
    <property type="match status" value="1"/>
</dbReference>
<evidence type="ECO:0000313" key="2">
    <source>
        <dbReference type="EMBL" id="ADR21662.1"/>
    </source>
</evidence>
<dbReference type="STRING" id="643867.Ftrac_1674"/>
<gene>
    <name evidence="2" type="ordered locus">Ftrac_1674</name>
</gene>
<organism evidence="2 3">
    <name type="scientific">Marivirga tractuosa (strain ATCC 23168 / DSM 4126 / NBRC 15989 / NCIMB 1408 / VKM B-1430 / H-43)</name>
    <name type="common">Microscilla tractuosa</name>
    <name type="synonym">Flexibacter tractuosus</name>
    <dbReference type="NCBI Taxonomy" id="643867"/>
    <lineage>
        <taxon>Bacteria</taxon>
        <taxon>Pseudomonadati</taxon>
        <taxon>Bacteroidota</taxon>
        <taxon>Cytophagia</taxon>
        <taxon>Cytophagales</taxon>
        <taxon>Marivirgaceae</taxon>
        <taxon>Marivirga</taxon>
    </lineage>
</organism>
<protein>
    <submittedName>
        <fullName evidence="2">Peptidase M22 glycoprotease</fullName>
    </submittedName>
</protein>
<dbReference type="InterPro" id="IPR000905">
    <property type="entry name" value="Gcp-like_dom"/>
</dbReference>
<proteinExistence type="predicted"/>
<dbReference type="OrthoDB" id="9784166at2"/>
<dbReference type="PANTHER" id="PTHR11735">
    <property type="entry name" value="TRNA N6-ADENOSINE THREONYLCARBAMOYLTRANSFERASE"/>
    <property type="match status" value="1"/>
</dbReference>
<dbReference type="NCBIfam" id="TIGR03725">
    <property type="entry name" value="T6A_YeaZ"/>
    <property type="match status" value="1"/>
</dbReference>
<sequence>MSYILSIETSTAICSVAIHNEGKLMANADLYLEKSHSNSLTPLIEQLLHHCDLQMKDLSAIAVSSGPGSYTGLRIGLSTAKGLCYALDIPLISISSLDSMTIQILNFHKEDNSIYIPMLDARRMEVFYKVSDRDMVEVEKMSNLILDEDSFSNYISNYKSVFLFGNGAEKGFDLLKNQSDKFILIDKVNPSAQFYGEMAFKKFKKEHFEDLAYFEPNYGKEFYSPKSKKKSFLDLNR</sequence>
<dbReference type="PANTHER" id="PTHR11735:SF11">
    <property type="entry name" value="TRNA THREONYLCARBAMOYLADENOSINE BIOSYNTHESIS PROTEIN TSAB"/>
    <property type="match status" value="1"/>
</dbReference>
<dbReference type="eggNOG" id="COG1214">
    <property type="taxonomic scope" value="Bacteria"/>
</dbReference>
<dbReference type="KEGG" id="mtt:Ftrac_1674"/>
<reference evidence="2 3" key="1">
    <citation type="journal article" date="2011" name="Stand. Genomic Sci.">
        <title>Complete genome sequence of Marivirga tractuosa type strain (H-43).</title>
        <authorList>
            <person name="Pagani I."/>
            <person name="Chertkov O."/>
            <person name="Lapidus A."/>
            <person name="Lucas S."/>
            <person name="Del Rio T.G."/>
            <person name="Tice H."/>
            <person name="Copeland A."/>
            <person name="Cheng J.F."/>
            <person name="Nolan M."/>
            <person name="Saunders E."/>
            <person name="Pitluck S."/>
            <person name="Held B."/>
            <person name="Goodwin L."/>
            <person name="Liolios K."/>
            <person name="Ovchinikova G."/>
            <person name="Ivanova N."/>
            <person name="Mavromatis K."/>
            <person name="Pati A."/>
            <person name="Chen A."/>
            <person name="Palaniappan K."/>
            <person name="Land M."/>
            <person name="Hauser L."/>
            <person name="Jeffries C.D."/>
            <person name="Detter J.C."/>
            <person name="Han C."/>
            <person name="Tapia R."/>
            <person name="Ngatchou-Djao O.D."/>
            <person name="Rohde M."/>
            <person name="Goker M."/>
            <person name="Spring S."/>
            <person name="Sikorski J."/>
            <person name="Woyke T."/>
            <person name="Bristow J."/>
            <person name="Eisen J.A."/>
            <person name="Markowitz V."/>
            <person name="Hugenholtz P."/>
            <person name="Klenk H.P."/>
            <person name="Kyrpides N.C."/>
        </authorList>
    </citation>
    <scope>NUCLEOTIDE SEQUENCE [LARGE SCALE GENOMIC DNA]</scope>
    <source>
        <strain evidence="3">ATCC 23168 / DSM 4126 / NBRC 15989 / NCIMB 1408 / VKM B-1430 / H-43</strain>
    </source>
</reference>
<dbReference type="InterPro" id="IPR043129">
    <property type="entry name" value="ATPase_NBD"/>
</dbReference>
<evidence type="ECO:0000259" key="1">
    <source>
        <dbReference type="Pfam" id="PF00814"/>
    </source>
</evidence>
<dbReference type="AlphaFoldDB" id="E4TQW2"/>
<dbReference type="RefSeq" id="WP_013453809.1">
    <property type="nucleotide sequence ID" value="NC_014759.1"/>
</dbReference>
<keyword evidence="3" id="KW-1185">Reference proteome</keyword>
<dbReference type="Gene3D" id="3.30.420.40">
    <property type="match status" value="2"/>
</dbReference>